<dbReference type="Pfam" id="PF07928">
    <property type="entry name" value="Vps54"/>
    <property type="match status" value="1"/>
</dbReference>
<dbReference type="GO" id="GO:0000938">
    <property type="term" value="C:GARP complex"/>
    <property type="evidence" value="ECO:0007669"/>
    <property type="project" value="InterPro"/>
</dbReference>
<keyword evidence="3" id="KW-0813">Transport</keyword>
<sequence>MSDHSSSNLSRPASPVSPLPPTARPFRFNWDPAQRGPESVSGTTEGRDYFAGPSRLNLFNNSTATLAVGALPPQWSSSIHGFHAISTVLNNPHKRQAPPKAHSSLPAVAPADLPRVRRKDFDSYLDAITPEWERLEHSNQLNRDAEMQLEGSSTPRAASANGPFATTPGRPLPPLDVVPTVFFQPNFNLGDPRTFNAVTEQDSPNHDPAADPTALSYSLPLLEKFSHYADTVEQHLVREISLRSASFFAALSNLHELQSESEECLDRISKLRTLLKDVDEKGAKKGLEVVRKGSRMRNLGKVREGVKFSLVAAGQWDQALGVLEDMERLWEGPPVSEPPPPAPTLSRSSSHNVNGNGRLSSLPPTPEERPPPSPALPPPIIPLSSLTAFSALPTHLRTLTMEITSSLTAELVSVLRVDLLERISGVPPSQESLKDRLRPLLQGLTRTKGVREATLSWREVVLEEIRGVIRRHIPAFDMANEESRSNTPSSNGGADTPKPGLANHLRNMPHAEFLLLIQAIYKSFLNAVSGLHAQGTAYLEVLERMSSKNPPNIPALQDELADILSSAAELSNTQAAKLIIIRSEQHAVLSLSDFFTFFNDSWSFVVRCEVICRKMIVGLRGVVISQSKTFLQTFHQARLTQSASLVENEQWEQVDATPSIQHIADVFVDSAVRDVPELLVATGSAATASSPPEASLPTLSSSNSLTPASSTNSINGVPPSPSAPVVKRTNGTSTSKNAKIRLRIEDRTFSAVSATSEALSLLLDYLRVIVNLSMLTTDTMSRVIEFLKAFNSRTCQVVLGAGAMRSAGLKNITAKHLALASQSLSIIITLIPYVRETFRRHLSQKQAVMLVEFDKLKRDYQEHQNEIHAKLIAIMGDRLNAHIKTFQTVDWSAPREGVNSYMAVLVRETVTLHKVLSRHLTAAVVEDVMVQVFAAINHRLSEEFAKLVLPSEEARKGLLADARFLHQKLSELKNVGAPSGMLELVIAELRVPQPVSPSATAANFNTKASANANAAITNPSANPRLLANRLRWNSLSPAAAANIAANTIGNTNSNPTPSVNGSGPISRTATPITSSTPSVNGTKSPPPPPLLSAPDAIAAGGFRQVDPGSPRPESPRPESPLPALPPDALVGATTVEETVIDDPLGVSTPTRPAHAPSTPRTSTPVQASASAPAAASVTPPPQPEAPTRNPAPIEALNTAAVADGPPADAAEPHAPIQDDSNPNAVDNGIARPDRDLTSDSPPSPAV</sequence>
<keyword evidence="5" id="KW-0333">Golgi apparatus</keyword>
<evidence type="ECO:0000256" key="3">
    <source>
        <dbReference type="ARBA" id="ARBA00022448"/>
    </source>
</evidence>
<evidence type="ECO:0000256" key="2">
    <source>
        <dbReference type="ARBA" id="ARBA00009150"/>
    </source>
</evidence>
<feature type="region of interest" description="Disordered" evidence="7">
    <location>
        <begin position="479"/>
        <end position="502"/>
    </location>
</feature>
<evidence type="ECO:0000313" key="9">
    <source>
        <dbReference type="EMBL" id="KAJ7047113.1"/>
    </source>
</evidence>
<feature type="compositionally biased region" description="Polar residues" evidence="7">
    <location>
        <begin position="1055"/>
        <end position="1083"/>
    </location>
</feature>
<feature type="compositionally biased region" description="Low complexity" evidence="7">
    <location>
        <begin position="687"/>
        <end position="713"/>
    </location>
</feature>
<feature type="compositionally biased region" description="Low complexity" evidence="7">
    <location>
        <begin position="1199"/>
        <end position="1215"/>
    </location>
</feature>
<dbReference type="GO" id="GO:0006896">
    <property type="term" value="P:Golgi to vacuole transport"/>
    <property type="evidence" value="ECO:0007669"/>
    <property type="project" value="TreeGrafter"/>
</dbReference>
<feature type="region of interest" description="Disordered" evidence="7">
    <location>
        <begin position="687"/>
        <end position="734"/>
    </location>
</feature>
<evidence type="ECO:0000256" key="6">
    <source>
        <dbReference type="ARBA" id="ARBA00023054"/>
    </source>
</evidence>
<dbReference type="Gene3D" id="6.10.250.860">
    <property type="match status" value="1"/>
</dbReference>
<name>A0AAD6TJB8_9AGAR</name>
<feature type="region of interest" description="Disordered" evidence="7">
    <location>
        <begin position="1047"/>
        <end position="1246"/>
    </location>
</feature>
<gene>
    <name evidence="9" type="ORF">C8F04DRAFT_1062726</name>
</gene>
<organism evidence="9 10">
    <name type="scientific">Mycena alexandri</name>
    <dbReference type="NCBI Taxonomy" id="1745969"/>
    <lineage>
        <taxon>Eukaryota</taxon>
        <taxon>Fungi</taxon>
        <taxon>Dikarya</taxon>
        <taxon>Basidiomycota</taxon>
        <taxon>Agaricomycotina</taxon>
        <taxon>Agaricomycetes</taxon>
        <taxon>Agaricomycetidae</taxon>
        <taxon>Agaricales</taxon>
        <taxon>Marasmiineae</taxon>
        <taxon>Mycenaceae</taxon>
        <taxon>Mycena</taxon>
    </lineage>
</organism>
<dbReference type="PANTHER" id="PTHR12965">
    <property type="entry name" value="VACUOLAR PROTEIN SORTING 54"/>
    <property type="match status" value="1"/>
</dbReference>
<accession>A0AAD6TJB8</accession>
<feature type="region of interest" description="Disordered" evidence="7">
    <location>
        <begin position="330"/>
        <end position="379"/>
    </location>
</feature>
<proteinExistence type="inferred from homology"/>
<dbReference type="GO" id="GO:0005829">
    <property type="term" value="C:cytosol"/>
    <property type="evidence" value="ECO:0007669"/>
    <property type="project" value="GOC"/>
</dbReference>
<keyword evidence="6" id="KW-0175">Coiled coil</keyword>
<evidence type="ECO:0000259" key="8">
    <source>
        <dbReference type="Pfam" id="PF07928"/>
    </source>
</evidence>
<feature type="domain" description="Vacuolar protein sorting-associated protein 54 C-terminal" evidence="8">
    <location>
        <begin position="747"/>
        <end position="878"/>
    </location>
</feature>
<dbReference type="Proteomes" id="UP001218188">
    <property type="component" value="Unassembled WGS sequence"/>
</dbReference>
<feature type="compositionally biased region" description="Pro residues" evidence="7">
    <location>
        <begin position="1109"/>
        <end position="1125"/>
    </location>
</feature>
<evidence type="ECO:0000313" key="10">
    <source>
        <dbReference type="Proteomes" id="UP001218188"/>
    </source>
</evidence>
<feature type="compositionally biased region" description="Polar residues" evidence="7">
    <location>
        <begin position="1"/>
        <end position="11"/>
    </location>
</feature>
<dbReference type="AlphaFoldDB" id="A0AAD6TJB8"/>
<evidence type="ECO:0000256" key="7">
    <source>
        <dbReference type="SAM" id="MobiDB-lite"/>
    </source>
</evidence>
<dbReference type="InterPro" id="IPR039745">
    <property type="entry name" value="Vps54"/>
</dbReference>
<feature type="region of interest" description="Disordered" evidence="7">
    <location>
        <begin position="146"/>
        <end position="172"/>
    </location>
</feature>
<dbReference type="PANTHER" id="PTHR12965:SF0">
    <property type="entry name" value="VACUOLAR PROTEIN SORTING-ASSOCIATED PROTEIN 54"/>
    <property type="match status" value="1"/>
</dbReference>
<keyword evidence="4" id="KW-0653">Protein transport</keyword>
<keyword evidence="10" id="KW-1185">Reference proteome</keyword>
<dbReference type="GO" id="GO:0015031">
    <property type="term" value="P:protein transport"/>
    <property type="evidence" value="ECO:0007669"/>
    <property type="project" value="UniProtKB-KW"/>
</dbReference>
<reference evidence="9" key="1">
    <citation type="submission" date="2023-03" db="EMBL/GenBank/DDBJ databases">
        <title>Massive genome expansion in bonnet fungi (Mycena s.s.) driven by repeated elements and novel gene families across ecological guilds.</title>
        <authorList>
            <consortium name="Lawrence Berkeley National Laboratory"/>
            <person name="Harder C.B."/>
            <person name="Miyauchi S."/>
            <person name="Viragh M."/>
            <person name="Kuo A."/>
            <person name="Thoen E."/>
            <person name="Andreopoulos B."/>
            <person name="Lu D."/>
            <person name="Skrede I."/>
            <person name="Drula E."/>
            <person name="Henrissat B."/>
            <person name="Morin E."/>
            <person name="Kohler A."/>
            <person name="Barry K."/>
            <person name="LaButti K."/>
            <person name="Morin E."/>
            <person name="Salamov A."/>
            <person name="Lipzen A."/>
            <person name="Mereny Z."/>
            <person name="Hegedus B."/>
            <person name="Baldrian P."/>
            <person name="Stursova M."/>
            <person name="Weitz H."/>
            <person name="Taylor A."/>
            <person name="Grigoriev I.V."/>
            <person name="Nagy L.G."/>
            <person name="Martin F."/>
            <person name="Kauserud H."/>
        </authorList>
    </citation>
    <scope>NUCLEOTIDE SEQUENCE</scope>
    <source>
        <strain evidence="9">CBHHK200</strain>
    </source>
</reference>
<comment type="similarity">
    <text evidence="2">Belongs to the VPS54 family.</text>
</comment>
<protein>
    <submittedName>
        <fullName evidence="9">Vacuolar protein sorting-associated protein 54</fullName>
    </submittedName>
</protein>
<dbReference type="GO" id="GO:0019905">
    <property type="term" value="F:syntaxin binding"/>
    <property type="evidence" value="ECO:0007669"/>
    <property type="project" value="TreeGrafter"/>
</dbReference>
<evidence type="ECO:0000256" key="4">
    <source>
        <dbReference type="ARBA" id="ARBA00022927"/>
    </source>
</evidence>
<dbReference type="InterPro" id="IPR012501">
    <property type="entry name" value="Vps54_C"/>
</dbReference>
<comment type="caution">
    <text evidence="9">The sequence shown here is derived from an EMBL/GenBank/DDBJ whole genome shotgun (WGS) entry which is preliminary data.</text>
</comment>
<comment type="subcellular location">
    <subcellularLocation>
        <location evidence="1">Golgi apparatus</location>
        <location evidence="1">trans-Golgi network</location>
    </subcellularLocation>
</comment>
<dbReference type="EMBL" id="JARJCM010000002">
    <property type="protein sequence ID" value="KAJ7047113.1"/>
    <property type="molecule type" value="Genomic_DNA"/>
</dbReference>
<feature type="region of interest" description="Disordered" evidence="7">
    <location>
        <begin position="1"/>
        <end position="46"/>
    </location>
</feature>
<feature type="compositionally biased region" description="Low complexity" evidence="7">
    <location>
        <begin position="1162"/>
        <end position="1177"/>
    </location>
</feature>
<evidence type="ECO:0000256" key="1">
    <source>
        <dbReference type="ARBA" id="ARBA00004601"/>
    </source>
</evidence>
<dbReference type="GO" id="GO:0042147">
    <property type="term" value="P:retrograde transport, endosome to Golgi"/>
    <property type="evidence" value="ECO:0007669"/>
    <property type="project" value="InterPro"/>
</dbReference>
<evidence type="ECO:0000256" key="5">
    <source>
        <dbReference type="ARBA" id="ARBA00023034"/>
    </source>
</evidence>